<reference evidence="1" key="1">
    <citation type="submission" date="2014-11" db="EMBL/GenBank/DDBJ databases">
        <authorList>
            <person name="Amaro Gonzalez C."/>
        </authorList>
    </citation>
    <scope>NUCLEOTIDE SEQUENCE</scope>
</reference>
<organism evidence="1">
    <name type="scientific">Anguilla anguilla</name>
    <name type="common">European freshwater eel</name>
    <name type="synonym">Muraena anguilla</name>
    <dbReference type="NCBI Taxonomy" id="7936"/>
    <lineage>
        <taxon>Eukaryota</taxon>
        <taxon>Metazoa</taxon>
        <taxon>Chordata</taxon>
        <taxon>Craniata</taxon>
        <taxon>Vertebrata</taxon>
        <taxon>Euteleostomi</taxon>
        <taxon>Actinopterygii</taxon>
        <taxon>Neopterygii</taxon>
        <taxon>Teleostei</taxon>
        <taxon>Anguilliformes</taxon>
        <taxon>Anguillidae</taxon>
        <taxon>Anguilla</taxon>
    </lineage>
</organism>
<reference evidence="1" key="2">
    <citation type="journal article" date="2015" name="Fish Shellfish Immunol.">
        <title>Early steps in the European eel (Anguilla anguilla)-Vibrio vulnificus interaction in the gills: Role of the RtxA13 toxin.</title>
        <authorList>
            <person name="Callol A."/>
            <person name="Pajuelo D."/>
            <person name="Ebbesson L."/>
            <person name="Teles M."/>
            <person name="MacKenzie S."/>
            <person name="Amaro C."/>
        </authorList>
    </citation>
    <scope>NUCLEOTIDE SEQUENCE</scope>
</reference>
<protein>
    <submittedName>
        <fullName evidence="1">Uncharacterized protein</fullName>
    </submittedName>
</protein>
<accession>A0A0E9PH73</accession>
<evidence type="ECO:0000313" key="1">
    <source>
        <dbReference type="EMBL" id="JAH03213.1"/>
    </source>
</evidence>
<name>A0A0E9PH73_ANGAN</name>
<dbReference type="AlphaFoldDB" id="A0A0E9PH73"/>
<proteinExistence type="predicted"/>
<sequence>MLLLHSLPRSIKPITVCASSC</sequence>
<dbReference type="EMBL" id="GBXM01105364">
    <property type="protein sequence ID" value="JAH03213.1"/>
    <property type="molecule type" value="Transcribed_RNA"/>
</dbReference>